<dbReference type="OrthoDB" id="547665at2759"/>
<evidence type="ECO:0000256" key="6">
    <source>
        <dbReference type="ARBA" id="ARBA00022692"/>
    </source>
</evidence>
<evidence type="ECO:0000256" key="1">
    <source>
        <dbReference type="ARBA" id="ARBA00000900"/>
    </source>
</evidence>
<keyword evidence="13" id="KW-0472">Membrane</keyword>
<keyword evidence="10" id="KW-0833">Ubl conjugation pathway</keyword>
<evidence type="ECO:0000256" key="8">
    <source>
        <dbReference type="ARBA" id="ARBA00022729"/>
    </source>
</evidence>
<dbReference type="EC" id="2.3.2.27" evidence="4"/>
<comment type="catalytic activity">
    <reaction evidence="1">
        <text>S-ubiquitinyl-[E2 ubiquitin-conjugating enzyme]-L-cysteine + [acceptor protein]-L-lysine = [E2 ubiquitin-conjugating enzyme]-L-cysteine + N(6)-ubiquitinyl-[acceptor protein]-L-lysine.</text>
        <dbReference type="EC" id="2.3.2.27"/>
    </reaction>
</comment>
<keyword evidence="11" id="KW-0862">Zinc</keyword>
<keyword evidence="5" id="KW-0808">Transferase</keyword>
<comment type="similarity">
    <text evidence="14">Belongs to the RING-type zinc finger family. ATL subfamily.</text>
</comment>
<dbReference type="GO" id="GO:0008270">
    <property type="term" value="F:zinc ion binding"/>
    <property type="evidence" value="ECO:0007669"/>
    <property type="project" value="UniProtKB-KW"/>
</dbReference>
<keyword evidence="8" id="KW-0732">Signal</keyword>
<evidence type="ECO:0000313" key="16">
    <source>
        <dbReference type="EMBL" id="KAJ4950332.1"/>
    </source>
</evidence>
<dbReference type="AlphaFoldDB" id="A0A9Q0GM16"/>
<evidence type="ECO:0000256" key="9">
    <source>
        <dbReference type="ARBA" id="ARBA00022771"/>
    </source>
</evidence>
<evidence type="ECO:0000256" key="7">
    <source>
        <dbReference type="ARBA" id="ARBA00022723"/>
    </source>
</evidence>
<comment type="caution">
    <text evidence="16">The sequence shown here is derived from an EMBL/GenBank/DDBJ whole genome shotgun (WGS) entry which is preliminary data.</text>
</comment>
<evidence type="ECO:0000256" key="13">
    <source>
        <dbReference type="ARBA" id="ARBA00023136"/>
    </source>
</evidence>
<organism evidence="16 17">
    <name type="scientific">Protea cynaroides</name>
    <dbReference type="NCBI Taxonomy" id="273540"/>
    <lineage>
        <taxon>Eukaryota</taxon>
        <taxon>Viridiplantae</taxon>
        <taxon>Streptophyta</taxon>
        <taxon>Embryophyta</taxon>
        <taxon>Tracheophyta</taxon>
        <taxon>Spermatophyta</taxon>
        <taxon>Magnoliopsida</taxon>
        <taxon>Proteales</taxon>
        <taxon>Proteaceae</taxon>
        <taxon>Protea</taxon>
    </lineage>
</organism>
<evidence type="ECO:0000313" key="17">
    <source>
        <dbReference type="Proteomes" id="UP001141806"/>
    </source>
</evidence>
<evidence type="ECO:0000256" key="5">
    <source>
        <dbReference type="ARBA" id="ARBA00022679"/>
    </source>
</evidence>
<evidence type="ECO:0000256" key="4">
    <source>
        <dbReference type="ARBA" id="ARBA00012483"/>
    </source>
</evidence>
<keyword evidence="7" id="KW-0479">Metal-binding</keyword>
<dbReference type="InterPro" id="IPR025287">
    <property type="entry name" value="WAK_GUB"/>
</dbReference>
<keyword evidence="17" id="KW-1185">Reference proteome</keyword>
<dbReference type="GO" id="GO:0016020">
    <property type="term" value="C:membrane"/>
    <property type="evidence" value="ECO:0007669"/>
    <property type="project" value="UniProtKB-SubCell"/>
</dbReference>
<evidence type="ECO:0000256" key="3">
    <source>
        <dbReference type="ARBA" id="ARBA00004906"/>
    </source>
</evidence>
<sequence length="111" mass="12808">MRKREPMQTFVVFACIFLFCMNILISFSQFDATQNDCNALSSDSERCSDDGTDIQFPFRIKGRQPKHCGYPGFAVSCTVRKETVLALPFSGSFFVRNIYKIFLDLSFRFFP</sequence>
<gene>
    <name evidence="16" type="ORF">NE237_027164</name>
</gene>
<feature type="domain" description="Wall-associated receptor kinase galacturonan-binding" evidence="15">
    <location>
        <begin position="45"/>
        <end position="99"/>
    </location>
</feature>
<protein>
    <recommendedName>
        <fullName evidence="4">RING-type E3 ubiquitin transferase</fullName>
        <ecNumber evidence="4">2.3.2.27</ecNumber>
    </recommendedName>
</protein>
<evidence type="ECO:0000256" key="2">
    <source>
        <dbReference type="ARBA" id="ARBA00004167"/>
    </source>
</evidence>
<proteinExistence type="inferred from homology"/>
<dbReference type="PANTHER" id="PTHR46279">
    <property type="entry name" value="RING/U-BOX SUPERFAMILY PROTEIN"/>
    <property type="match status" value="1"/>
</dbReference>
<dbReference type="InterPro" id="IPR046948">
    <property type="entry name" value="ATL20-22-like"/>
</dbReference>
<name>A0A9Q0GM16_9MAGN</name>
<evidence type="ECO:0000259" key="15">
    <source>
        <dbReference type="Pfam" id="PF13947"/>
    </source>
</evidence>
<comment type="pathway">
    <text evidence="3">Protein modification; protein ubiquitination.</text>
</comment>
<dbReference type="Proteomes" id="UP001141806">
    <property type="component" value="Unassembled WGS sequence"/>
</dbReference>
<keyword evidence="12" id="KW-1133">Transmembrane helix</keyword>
<reference evidence="16" key="1">
    <citation type="journal article" date="2023" name="Plant J.">
        <title>The genome of the king protea, Protea cynaroides.</title>
        <authorList>
            <person name="Chang J."/>
            <person name="Duong T.A."/>
            <person name="Schoeman C."/>
            <person name="Ma X."/>
            <person name="Roodt D."/>
            <person name="Barker N."/>
            <person name="Li Z."/>
            <person name="Van de Peer Y."/>
            <person name="Mizrachi E."/>
        </authorList>
    </citation>
    <scope>NUCLEOTIDE SEQUENCE</scope>
    <source>
        <tissue evidence="16">Young leaves</tissue>
    </source>
</reference>
<dbReference type="PANTHER" id="PTHR46279:SF9">
    <property type="entry name" value="OS01G0116300 PROTEIN"/>
    <property type="match status" value="1"/>
</dbReference>
<dbReference type="GO" id="GO:0030247">
    <property type="term" value="F:polysaccharide binding"/>
    <property type="evidence" value="ECO:0007669"/>
    <property type="project" value="InterPro"/>
</dbReference>
<dbReference type="Pfam" id="PF13947">
    <property type="entry name" value="GUB_WAK_bind"/>
    <property type="match status" value="1"/>
</dbReference>
<dbReference type="GO" id="GO:0061630">
    <property type="term" value="F:ubiquitin protein ligase activity"/>
    <property type="evidence" value="ECO:0007669"/>
    <property type="project" value="UniProtKB-EC"/>
</dbReference>
<evidence type="ECO:0000256" key="10">
    <source>
        <dbReference type="ARBA" id="ARBA00022786"/>
    </source>
</evidence>
<comment type="subcellular location">
    <subcellularLocation>
        <location evidence="2">Membrane</location>
        <topology evidence="2">Single-pass membrane protein</topology>
    </subcellularLocation>
</comment>
<dbReference type="EMBL" id="JAMYWD010000012">
    <property type="protein sequence ID" value="KAJ4950332.1"/>
    <property type="molecule type" value="Genomic_DNA"/>
</dbReference>
<evidence type="ECO:0000256" key="12">
    <source>
        <dbReference type="ARBA" id="ARBA00022989"/>
    </source>
</evidence>
<evidence type="ECO:0000256" key="14">
    <source>
        <dbReference type="ARBA" id="ARBA00024209"/>
    </source>
</evidence>
<keyword evidence="9" id="KW-0863">Zinc-finger</keyword>
<accession>A0A9Q0GM16</accession>
<keyword evidence="6" id="KW-0812">Transmembrane</keyword>
<evidence type="ECO:0000256" key="11">
    <source>
        <dbReference type="ARBA" id="ARBA00022833"/>
    </source>
</evidence>